<dbReference type="PANTHER" id="PTHR23150:SF35">
    <property type="entry name" value="BLL6746 PROTEIN"/>
    <property type="match status" value="1"/>
</dbReference>
<dbReference type="Gene3D" id="3.90.1580.10">
    <property type="entry name" value="paralog of FGE (formylglycine-generating enzyme)"/>
    <property type="match status" value="1"/>
</dbReference>
<dbReference type="InterPro" id="IPR005532">
    <property type="entry name" value="SUMF_dom"/>
</dbReference>
<evidence type="ECO:0000313" key="2">
    <source>
        <dbReference type="EMBL" id="ANW00781.1"/>
    </source>
</evidence>
<protein>
    <recommendedName>
        <fullName evidence="1">Sulfatase-modifying factor enzyme-like domain-containing protein</fullName>
    </recommendedName>
</protein>
<gene>
    <name evidence="2" type="ORF">LMTR13_11950</name>
</gene>
<dbReference type="GO" id="GO:0120147">
    <property type="term" value="F:formylglycine-generating oxidase activity"/>
    <property type="evidence" value="ECO:0007669"/>
    <property type="project" value="TreeGrafter"/>
</dbReference>
<dbReference type="KEGG" id="bic:LMTR13_11950"/>
<dbReference type="InterPro" id="IPR051043">
    <property type="entry name" value="Sulfatase_Mod_Factor_Kinase"/>
</dbReference>
<organism evidence="2 3">
    <name type="scientific">Bradyrhizobium icense</name>
    <dbReference type="NCBI Taxonomy" id="1274631"/>
    <lineage>
        <taxon>Bacteria</taxon>
        <taxon>Pseudomonadati</taxon>
        <taxon>Pseudomonadota</taxon>
        <taxon>Alphaproteobacteria</taxon>
        <taxon>Hyphomicrobiales</taxon>
        <taxon>Nitrobacteraceae</taxon>
        <taxon>Bradyrhizobium</taxon>
    </lineage>
</organism>
<reference evidence="2 3" key="1">
    <citation type="submission" date="2016-07" db="EMBL/GenBank/DDBJ databases">
        <title>Complete genome sequence of Bradyrhizobium icense LMTR 13T, a potential inoculant strain isolated from lima bean (Phaseolus lunatus) in Peru.</title>
        <authorList>
            <person name="Ormeno-Orrillo E."/>
            <person name="Duran D."/>
            <person name="Rogel M.A."/>
            <person name="Rey L."/>
            <person name="Imperial J."/>
            <person name="Ruiz-Argueso T."/>
            <person name="Martinez-Romero E."/>
        </authorList>
    </citation>
    <scope>NUCLEOTIDE SEQUENCE [LARGE SCALE GENOMIC DNA]</scope>
    <source>
        <strain evidence="2 3">LMTR 13</strain>
    </source>
</reference>
<keyword evidence="3" id="KW-1185">Reference proteome</keyword>
<dbReference type="Pfam" id="PF03781">
    <property type="entry name" value="FGE-sulfatase"/>
    <property type="match status" value="1"/>
</dbReference>
<dbReference type="AlphaFoldDB" id="A0A1B1UDG9"/>
<evidence type="ECO:0000313" key="3">
    <source>
        <dbReference type="Proteomes" id="UP000092839"/>
    </source>
</evidence>
<evidence type="ECO:0000259" key="1">
    <source>
        <dbReference type="Pfam" id="PF03781"/>
    </source>
</evidence>
<sequence>MRRISMRPLYLLLGLILLEACGGVDGAVAETVLPISAAPTVLTIEQEKNLASAAGSEFRECAVACPLMVIIPAGKSAMGSPEGDVGRTKGEHPRHEATIAKPFAVSKYEVTFDQWDACVAAAACPHVMDAWGRGNMPVINVSWGDAKLFVAWLSRLTGKEYRLLTEAEWEYAARAGVKTPYSWGDEPGIGNANCSGCGGAWTLQTAPVGSFRPNAFGLHDMEGNVWEWVEDIWHDSHEGTPANGAAKLQGGDPTYRVIRGGSWHNETELVRTAIRFKRHSKVQFDTLGFRVGRTMGP</sequence>
<dbReference type="InterPro" id="IPR016187">
    <property type="entry name" value="CTDL_fold"/>
</dbReference>
<feature type="domain" description="Sulfatase-modifying factor enzyme-like" evidence="1">
    <location>
        <begin position="65"/>
        <end position="291"/>
    </location>
</feature>
<accession>A0A1B1UDG9</accession>
<dbReference type="SUPFAM" id="SSF56436">
    <property type="entry name" value="C-type lectin-like"/>
    <property type="match status" value="1"/>
</dbReference>
<dbReference type="EMBL" id="CP016428">
    <property type="protein sequence ID" value="ANW00781.1"/>
    <property type="molecule type" value="Genomic_DNA"/>
</dbReference>
<dbReference type="InterPro" id="IPR042095">
    <property type="entry name" value="SUMF_sf"/>
</dbReference>
<name>A0A1B1UDG9_9BRAD</name>
<proteinExistence type="predicted"/>
<dbReference type="STRING" id="1274631.LMTR13_11950"/>
<dbReference type="PANTHER" id="PTHR23150">
    <property type="entry name" value="SULFATASE MODIFYING FACTOR 1, 2"/>
    <property type="match status" value="1"/>
</dbReference>
<dbReference type="Proteomes" id="UP000092839">
    <property type="component" value="Chromosome"/>
</dbReference>
<dbReference type="OrthoDB" id="9768004at2"/>